<organism evidence="5">
    <name type="scientific">Heliothis virescens</name>
    <name type="common">Tobacco budworm moth</name>
    <dbReference type="NCBI Taxonomy" id="7102"/>
    <lineage>
        <taxon>Eukaryota</taxon>
        <taxon>Metazoa</taxon>
        <taxon>Ecdysozoa</taxon>
        <taxon>Arthropoda</taxon>
        <taxon>Hexapoda</taxon>
        <taxon>Insecta</taxon>
        <taxon>Pterygota</taxon>
        <taxon>Neoptera</taxon>
        <taxon>Endopterygota</taxon>
        <taxon>Lepidoptera</taxon>
        <taxon>Glossata</taxon>
        <taxon>Ditrysia</taxon>
        <taxon>Noctuoidea</taxon>
        <taxon>Noctuidae</taxon>
        <taxon>Heliothinae</taxon>
        <taxon>Heliothis</taxon>
    </lineage>
</organism>
<dbReference type="InterPro" id="IPR036291">
    <property type="entry name" value="NAD(P)-bd_dom_sf"/>
</dbReference>
<dbReference type="PRINTS" id="PR00080">
    <property type="entry name" value="SDRFAMILY"/>
</dbReference>
<dbReference type="Pfam" id="PF00106">
    <property type="entry name" value="adh_short"/>
    <property type="match status" value="2"/>
</dbReference>
<evidence type="ECO:0000256" key="4">
    <source>
        <dbReference type="RuleBase" id="RU000363"/>
    </source>
</evidence>
<keyword evidence="2" id="KW-0521">NADP</keyword>
<protein>
    <recommendedName>
        <fullName evidence="6">Carbonyl reductase</fullName>
    </recommendedName>
</protein>
<dbReference type="Gene3D" id="3.40.50.720">
    <property type="entry name" value="NAD(P)-binding Rossmann-like Domain"/>
    <property type="match status" value="1"/>
</dbReference>
<dbReference type="GO" id="GO:0004090">
    <property type="term" value="F:carbonyl reductase (NADPH) activity"/>
    <property type="evidence" value="ECO:0007669"/>
    <property type="project" value="TreeGrafter"/>
</dbReference>
<comment type="similarity">
    <text evidence="1 4">Belongs to the short-chain dehydrogenases/reductases (SDR) family.</text>
</comment>
<name>A0A2A4JNM1_HELVI</name>
<sequence>MLKVAVVTGSNKGIGFSIVKGLLKRFQGVVFLTSRDDARGKAAVAKLNELGFYPEYHQLDVTDTHSVATFANYVKAKYGGIDILINNAAVCNCTELYLSYEESKYIIDVNYFSFFIIQEFLYPLIRNNGRILNISSDCGHLSNVRNEYWIKRLSSKDLTVKDINEFVDWHLEAVKNGTFNRSDFADDGTIAAYRVAKVAVSALTIIQQKELDARNISVNSMHPGLVRTDMTKGVGFYDADQAAETPLYLVLEAPASIKGAYIWHDRQVLDWYDPKADWYFKSITFSQ</sequence>
<dbReference type="STRING" id="7102.A0A2A4JNM1"/>
<keyword evidence="3" id="KW-0560">Oxidoreductase</keyword>
<dbReference type="PANTHER" id="PTHR43963:SF4">
    <property type="entry name" value="CARBONYL REDUCTASE (NADPH)"/>
    <property type="match status" value="1"/>
</dbReference>
<comment type="caution">
    <text evidence="5">The sequence shown here is derived from an EMBL/GenBank/DDBJ whole genome shotgun (WGS) entry which is preliminary data.</text>
</comment>
<dbReference type="PANTHER" id="PTHR43963">
    <property type="entry name" value="CARBONYL REDUCTASE 1-RELATED"/>
    <property type="match status" value="1"/>
</dbReference>
<dbReference type="PRINTS" id="PR00081">
    <property type="entry name" value="GDHRDH"/>
</dbReference>
<dbReference type="EMBL" id="NWSH01000963">
    <property type="protein sequence ID" value="PCG73376.1"/>
    <property type="molecule type" value="Genomic_DNA"/>
</dbReference>
<evidence type="ECO:0000256" key="2">
    <source>
        <dbReference type="ARBA" id="ARBA00022857"/>
    </source>
</evidence>
<evidence type="ECO:0008006" key="6">
    <source>
        <dbReference type="Google" id="ProtNLM"/>
    </source>
</evidence>
<accession>A0A2A4JNM1</accession>
<proteinExistence type="inferred from homology"/>
<dbReference type="AlphaFoldDB" id="A0A2A4JNM1"/>
<dbReference type="InterPro" id="IPR002347">
    <property type="entry name" value="SDR_fam"/>
</dbReference>
<evidence type="ECO:0000256" key="3">
    <source>
        <dbReference type="ARBA" id="ARBA00023002"/>
    </source>
</evidence>
<dbReference type="SUPFAM" id="SSF51735">
    <property type="entry name" value="NAD(P)-binding Rossmann-fold domains"/>
    <property type="match status" value="1"/>
</dbReference>
<reference evidence="5" key="1">
    <citation type="submission" date="2017-09" db="EMBL/GenBank/DDBJ databases">
        <title>Contemporary evolution of a Lepidopteran species, Heliothis virescens, in response to modern agricultural practices.</title>
        <authorList>
            <person name="Fritz M.L."/>
            <person name="Deyonke A.M."/>
            <person name="Papanicolaou A."/>
            <person name="Micinski S."/>
            <person name="Westbrook J."/>
            <person name="Gould F."/>
        </authorList>
    </citation>
    <scope>NUCLEOTIDE SEQUENCE [LARGE SCALE GENOMIC DNA]</scope>
    <source>
        <strain evidence="5">HvINT-</strain>
        <tissue evidence="5">Whole body</tissue>
    </source>
</reference>
<evidence type="ECO:0000313" key="5">
    <source>
        <dbReference type="EMBL" id="PCG73376.1"/>
    </source>
</evidence>
<evidence type="ECO:0000256" key="1">
    <source>
        <dbReference type="ARBA" id="ARBA00006484"/>
    </source>
</evidence>
<gene>
    <name evidence="5" type="ORF">B5V51_14878</name>
</gene>